<keyword evidence="1" id="KW-0812">Transmembrane</keyword>
<evidence type="ECO:0000313" key="2">
    <source>
        <dbReference type="EMBL" id="ARW69021.1"/>
    </source>
</evidence>
<gene>
    <name evidence="2" type="primary">ycf37</name>
</gene>
<dbReference type="RefSeq" id="YP_009399415.1">
    <property type="nucleotide sequence ID" value="NC_035297.1"/>
</dbReference>
<dbReference type="EMBL" id="MF101455">
    <property type="protein sequence ID" value="ARW69021.1"/>
    <property type="molecule type" value="Genomic_DNA"/>
</dbReference>
<evidence type="ECO:0000256" key="1">
    <source>
        <dbReference type="SAM" id="Phobius"/>
    </source>
</evidence>
<keyword evidence="2" id="KW-0934">Plastid</keyword>
<name>A0A1Z1MTB1_9FLOR</name>
<dbReference type="InterPro" id="IPR011990">
    <property type="entry name" value="TPR-like_helical_dom_sf"/>
</dbReference>
<keyword evidence="2" id="KW-0150">Chloroplast</keyword>
<keyword evidence="1" id="KW-1133">Transmembrane helix</keyword>
<keyword evidence="1" id="KW-0472">Membrane</keyword>
<dbReference type="GeneID" id="33349179"/>
<protein>
    <submittedName>
        <fullName evidence="2">Uncharacterized protein</fullName>
    </submittedName>
</protein>
<accession>A0A1Z1MTB1</accession>
<organism evidence="2">
    <name type="scientific">Dictyomenia sonderi</name>
    <dbReference type="NCBI Taxonomy" id="2007178"/>
    <lineage>
        <taxon>Eukaryota</taxon>
        <taxon>Rhodophyta</taxon>
        <taxon>Florideophyceae</taxon>
        <taxon>Rhodymeniophycidae</taxon>
        <taxon>Ceramiales</taxon>
        <taxon>Rhodomelaceae</taxon>
        <taxon>Pterosiphonieae</taxon>
        <taxon>Dictyomenia</taxon>
    </lineage>
</organism>
<dbReference type="AlphaFoldDB" id="A0A1Z1MTB1"/>
<reference evidence="2" key="1">
    <citation type="journal article" date="2017" name="J. Phycol.">
        <title>Analysis of chloroplast genomes and a supermatrix inform reclassification of the Rhodomelaceae (Rhodophyta).</title>
        <authorList>
            <person name="Diaz-Tapia P."/>
            <person name="Maggs C.A."/>
            <person name="West J.A."/>
            <person name="Verbruggen H."/>
        </authorList>
    </citation>
    <scope>NUCLEOTIDE SEQUENCE</scope>
    <source>
        <strain evidence="2">PD1725</strain>
    </source>
</reference>
<geneLocation type="chloroplast" evidence="2"/>
<dbReference type="Gene3D" id="1.25.40.10">
    <property type="entry name" value="Tetratricopeptide repeat domain"/>
    <property type="match status" value="1"/>
</dbReference>
<dbReference type="SUPFAM" id="SSF48452">
    <property type="entry name" value="TPR-like"/>
    <property type="match status" value="1"/>
</dbReference>
<sequence>MCNSILFFRLYLSIILIFLCVFSFFLSRQLLLLLSNNLKLLFLLNNCKKQVNWNENNYISLFSLYIFRENLFLSIALSELILKNNYNFIQKDLVYCSLAYVYYCNSFYSISEYYCLKILSVSPYNYKVILNLANIYSDLGYKTKANNMFIRANKLKFDDFLFS</sequence>
<feature type="transmembrane region" description="Helical" evidence="1">
    <location>
        <begin position="6"/>
        <end position="26"/>
    </location>
</feature>
<proteinExistence type="predicted"/>